<organism evidence="2 3">
    <name type="scientific">Protopolystoma xenopodis</name>
    <dbReference type="NCBI Taxonomy" id="117903"/>
    <lineage>
        <taxon>Eukaryota</taxon>
        <taxon>Metazoa</taxon>
        <taxon>Spiralia</taxon>
        <taxon>Lophotrochozoa</taxon>
        <taxon>Platyhelminthes</taxon>
        <taxon>Monogenea</taxon>
        <taxon>Polyopisthocotylea</taxon>
        <taxon>Polystomatidea</taxon>
        <taxon>Polystomatidae</taxon>
        <taxon>Protopolystoma</taxon>
    </lineage>
</organism>
<protein>
    <submittedName>
        <fullName evidence="2">Uncharacterized protein</fullName>
    </submittedName>
</protein>
<feature type="compositionally biased region" description="Polar residues" evidence="1">
    <location>
        <begin position="42"/>
        <end position="69"/>
    </location>
</feature>
<evidence type="ECO:0000256" key="1">
    <source>
        <dbReference type="SAM" id="MobiDB-lite"/>
    </source>
</evidence>
<evidence type="ECO:0000313" key="3">
    <source>
        <dbReference type="Proteomes" id="UP000784294"/>
    </source>
</evidence>
<gene>
    <name evidence="2" type="ORF">PXEA_LOCUS28846</name>
</gene>
<reference evidence="2" key="1">
    <citation type="submission" date="2018-11" db="EMBL/GenBank/DDBJ databases">
        <authorList>
            <consortium name="Pathogen Informatics"/>
        </authorList>
    </citation>
    <scope>NUCLEOTIDE SEQUENCE</scope>
</reference>
<dbReference type="AlphaFoldDB" id="A0A448XFH1"/>
<comment type="caution">
    <text evidence="2">The sequence shown here is derived from an EMBL/GenBank/DDBJ whole genome shotgun (WGS) entry which is preliminary data.</text>
</comment>
<accession>A0A448XFH1</accession>
<keyword evidence="3" id="KW-1185">Reference proteome</keyword>
<sequence>MKAKRLQYNGIQSSSSDEINLRASSSCTFIRNEGLPNKLLKSGQTTSAPLARQSQHTHAINKPKPTSSGLLGPSAVAEPSTSEQLCPHLGVNMPTCVKDIRGSVASCLSSNVSGAGGCVDGGGDNDVGVGCGGLFGYDFGCNDNSSGVGDGGDGDLEDDNSIGVGSEGLFENDCGCDFGCDANASGDGGGGDGGSVGVGVGCKGLFGDDCGCDFGCDANASRDGGSEDGGNDNDNGVGVGCEDDGGNGGRESGGGEDDNNVGVGSEGLFGVYCGCDFGCDDNASAVGDCGDGGGEGG</sequence>
<proteinExistence type="predicted"/>
<feature type="region of interest" description="Disordered" evidence="1">
    <location>
        <begin position="38"/>
        <end position="78"/>
    </location>
</feature>
<feature type="region of interest" description="Disordered" evidence="1">
    <location>
        <begin position="223"/>
        <end position="261"/>
    </location>
</feature>
<dbReference type="Proteomes" id="UP000784294">
    <property type="component" value="Unassembled WGS sequence"/>
</dbReference>
<name>A0A448XFH1_9PLAT</name>
<dbReference type="EMBL" id="CAAALY010249756">
    <property type="protein sequence ID" value="VEL35406.1"/>
    <property type="molecule type" value="Genomic_DNA"/>
</dbReference>
<evidence type="ECO:0000313" key="2">
    <source>
        <dbReference type="EMBL" id="VEL35406.1"/>
    </source>
</evidence>